<evidence type="ECO:0000256" key="1">
    <source>
        <dbReference type="ARBA" id="ARBA00023016"/>
    </source>
</evidence>
<reference evidence="6" key="1">
    <citation type="submission" date="2021-03" db="EMBL/GenBank/DDBJ databases">
        <authorList>
            <person name="Tagirdzhanova G."/>
        </authorList>
    </citation>
    <scope>NUCLEOTIDE SEQUENCE</scope>
</reference>
<keyword evidence="7" id="KW-1185">Reference proteome</keyword>
<dbReference type="OrthoDB" id="5511210at2759"/>
<evidence type="ECO:0000256" key="4">
    <source>
        <dbReference type="SAM" id="MobiDB-lite"/>
    </source>
</evidence>
<dbReference type="CDD" id="cd06464">
    <property type="entry name" value="ACD_sHsps-like"/>
    <property type="match status" value="1"/>
</dbReference>
<dbReference type="InterPro" id="IPR002068">
    <property type="entry name" value="A-crystallin/Hsp20_dom"/>
</dbReference>
<feature type="compositionally biased region" description="Pro residues" evidence="4">
    <location>
        <begin position="73"/>
        <end position="89"/>
    </location>
</feature>
<feature type="compositionally biased region" description="Gly residues" evidence="4">
    <location>
        <begin position="131"/>
        <end position="146"/>
    </location>
</feature>
<name>A0A8H3EL07_9LECA</name>
<dbReference type="PROSITE" id="PS01031">
    <property type="entry name" value="SHSP"/>
    <property type="match status" value="1"/>
</dbReference>
<dbReference type="Gene3D" id="2.60.40.790">
    <property type="match status" value="1"/>
</dbReference>
<feature type="compositionally biased region" description="Basic residues" evidence="4">
    <location>
        <begin position="114"/>
        <end position="130"/>
    </location>
</feature>
<dbReference type="SUPFAM" id="SSF49764">
    <property type="entry name" value="HSP20-like chaperones"/>
    <property type="match status" value="1"/>
</dbReference>
<evidence type="ECO:0000256" key="2">
    <source>
        <dbReference type="PROSITE-ProRule" id="PRU00285"/>
    </source>
</evidence>
<comment type="caution">
    <text evidence="6">The sequence shown here is derived from an EMBL/GenBank/DDBJ whole genome shotgun (WGS) entry which is preliminary data.</text>
</comment>
<keyword evidence="1" id="KW-0346">Stress response</keyword>
<feature type="region of interest" description="Disordered" evidence="4">
    <location>
        <begin position="1"/>
        <end position="146"/>
    </location>
</feature>
<dbReference type="AlphaFoldDB" id="A0A8H3EL07"/>
<dbReference type="InterPro" id="IPR031107">
    <property type="entry name" value="Small_HSP"/>
</dbReference>
<dbReference type="PANTHER" id="PTHR11527">
    <property type="entry name" value="HEAT-SHOCK PROTEIN 20 FAMILY MEMBER"/>
    <property type="match status" value="1"/>
</dbReference>
<dbReference type="Pfam" id="PF00011">
    <property type="entry name" value="HSP20"/>
    <property type="match status" value="1"/>
</dbReference>
<evidence type="ECO:0000313" key="6">
    <source>
        <dbReference type="EMBL" id="CAF9907184.1"/>
    </source>
</evidence>
<feature type="compositionally biased region" description="Polar residues" evidence="4">
    <location>
        <begin position="1"/>
        <end position="12"/>
    </location>
</feature>
<evidence type="ECO:0000256" key="3">
    <source>
        <dbReference type="RuleBase" id="RU003616"/>
    </source>
</evidence>
<dbReference type="EMBL" id="CAJPDQ010000003">
    <property type="protein sequence ID" value="CAF9907184.1"/>
    <property type="molecule type" value="Genomic_DNA"/>
</dbReference>
<accession>A0A8H3EL07</accession>
<dbReference type="InterPro" id="IPR008978">
    <property type="entry name" value="HSP20-like_chaperone"/>
</dbReference>
<proteinExistence type="inferred from homology"/>
<organism evidence="6 7">
    <name type="scientific">Gomphillus americanus</name>
    <dbReference type="NCBI Taxonomy" id="1940652"/>
    <lineage>
        <taxon>Eukaryota</taxon>
        <taxon>Fungi</taxon>
        <taxon>Dikarya</taxon>
        <taxon>Ascomycota</taxon>
        <taxon>Pezizomycotina</taxon>
        <taxon>Lecanoromycetes</taxon>
        <taxon>OSLEUM clade</taxon>
        <taxon>Ostropomycetidae</taxon>
        <taxon>Ostropales</taxon>
        <taxon>Graphidaceae</taxon>
        <taxon>Gomphilloideae</taxon>
        <taxon>Gomphillus</taxon>
    </lineage>
</organism>
<feature type="compositionally biased region" description="Polar residues" evidence="4">
    <location>
        <begin position="25"/>
        <end position="42"/>
    </location>
</feature>
<feature type="domain" description="SHSP" evidence="5">
    <location>
        <begin position="210"/>
        <end position="329"/>
    </location>
</feature>
<evidence type="ECO:0000313" key="7">
    <source>
        <dbReference type="Proteomes" id="UP000664169"/>
    </source>
</evidence>
<evidence type="ECO:0000259" key="5">
    <source>
        <dbReference type="PROSITE" id="PS01031"/>
    </source>
</evidence>
<dbReference type="Proteomes" id="UP000664169">
    <property type="component" value="Unassembled WGS sequence"/>
</dbReference>
<comment type="similarity">
    <text evidence="2 3">Belongs to the small heat shock protein (HSP20) family.</text>
</comment>
<sequence length="329" mass="35923">MANLRELNQSNPFWEWVADIEKQSRNTSRNGGEGSSQRTTPGNEEPAQEDKEFPDPEMPDWDEKMSTPLPQFDGPPPPPEFDDPPPPPGLDTLPNSPPLSNAHHQHPGGDRGRGFRRGGHGHHRGGHHGGGHGGNHGGGWGGFGGWGGPPMFQGPFGGRRGGACRRGRGPWGDMLGRGGFDFGRGGFDMEKLGQMLKNFGVDLGSQRSPEDDKDFSPAVDVFDTPQAYYVHLSLAGAKKQDLGVSWDAENFQVIVSGIIHRPGDEEFLKTLAVDEREIGLFERKIKLGTKTDPVSIDADTISAKMEDGVLMIKVPKHEEFIEIKKVDIQ</sequence>
<protein>
    <recommendedName>
        <fullName evidence="5">SHSP domain-containing protein</fullName>
    </recommendedName>
</protein>
<gene>
    <name evidence="6" type="ORF">GOMPHAMPRED_005042</name>
</gene>